<sequence>MTSRIDSADVSTVPLYELEGVGFSAGSRTILPGLTLSIAPARIHGLVGPNGSGKSTLIRMLARQLDPTGGRLCFMGQDIRSWNPGDFARSVAYMPQFTPPAEGMTVTELVALGRFPWHGALGRFTARDRLKVDEALADTGLAGFRDRLVDRLSGGERQRVWLAMMLAQDTRCLLLDEPTSALDVAHQAEMLSLVRRLSRSRGLGAVVVLHDINMAAAICDDILALRDGALMARGAPEAIMKSAVLEELYGLRMGIFPHPGTGRPIAYVE</sequence>
<keyword evidence="9" id="KW-0406">Ion transport</keyword>
<keyword evidence="13" id="KW-1185">Reference proteome</keyword>
<name>A0ABX0V3G3_9HYPH</name>
<dbReference type="Proteomes" id="UP001429580">
    <property type="component" value="Unassembled WGS sequence"/>
</dbReference>
<dbReference type="InterPro" id="IPR027417">
    <property type="entry name" value="P-loop_NTPase"/>
</dbReference>
<dbReference type="InterPro" id="IPR051535">
    <property type="entry name" value="Siderophore_ABC-ATPase"/>
</dbReference>
<protein>
    <submittedName>
        <fullName evidence="12">Iron complex transport system ATP-binding protein</fullName>
    </submittedName>
</protein>
<evidence type="ECO:0000313" key="13">
    <source>
        <dbReference type="Proteomes" id="UP001429580"/>
    </source>
</evidence>
<dbReference type="Pfam" id="PF00005">
    <property type="entry name" value="ABC_tran"/>
    <property type="match status" value="1"/>
</dbReference>
<keyword evidence="10" id="KW-0472">Membrane</keyword>
<evidence type="ECO:0000256" key="10">
    <source>
        <dbReference type="ARBA" id="ARBA00023136"/>
    </source>
</evidence>
<comment type="caution">
    <text evidence="12">The sequence shown here is derived from an EMBL/GenBank/DDBJ whole genome shotgun (WGS) entry which is preliminary data.</text>
</comment>
<dbReference type="PROSITE" id="PS50893">
    <property type="entry name" value="ABC_TRANSPORTER_2"/>
    <property type="match status" value="1"/>
</dbReference>
<keyword evidence="4" id="KW-1003">Cell membrane</keyword>
<evidence type="ECO:0000256" key="1">
    <source>
        <dbReference type="ARBA" id="ARBA00004202"/>
    </source>
</evidence>
<dbReference type="CDD" id="cd03214">
    <property type="entry name" value="ABC_Iron-Siderophores_B12_Hemin"/>
    <property type="match status" value="1"/>
</dbReference>
<dbReference type="GO" id="GO:0005524">
    <property type="term" value="F:ATP binding"/>
    <property type="evidence" value="ECO:0007669"/>
    <property type="project" value="UniProtKB-KW"/>
</dbReference>
<evidence type="ECO:0000313" key="12">
    <source>
        <dbReference type="EMBL" id="NIJ57591.1"/>
    </source>
</evidence>
<comment type="subcellular location">
    <subcellularLocation>
        <location evidence="1">Cell membrane</location>
        <topology evidence="1">Peripheral membrane protein</topology>
    </subcellularLocation>
</comment>
<evidence type="ECO:0000256" key="9">
    <source>
        <dbReference type="ARBA" id="ARBA00023065"/>
    </source>
</evidence>
<comment type="similarity">
    <text evidence="2">Belongs to the ABC transporter superfamily.</text>
</comment>
<evidence type="ECO:0000256" key="3">
    <source>
        <dbReference type="ARBA" id="ARBA00022448"/>
    </source>
</evidence>
<keyword evidence="6" id="KW-0547">Nucleotide-binding</keyword>
<keyword evidence="5" id="KW-0410">Iron transport</keyword>
<evidence type="ECO:0000256" key="4">
    <source>
        <dbReference type="ARBA" id="ARBA00022475"/>
    </source>
</evidence>
<dbReference type="InterPro" id="IPR003593">
    <property type="entry name" value="AAA+_ATPase"/>
</dbReference>
<dbReference type="InterPro" id="IPR017871">
    <property type="entry name" value="ABC_transporter-like_CS"/>
</dbReference>
<proteinExistence type="inferred from homology"/>
<reference evidence="12 13" key="1">
    <citation type="submission" date="2020-03" db="EMBL/GenBank/DDBJ databases">
        <title>Genomic Encyclopedia of Type Strains, Phase IV (KMG-IV): sequencing the most valuable type-strain genomes for metagenomic binning, comparative biology and taxonomic classification.</title>
        <authorList>
            <person name="Goeker M."/>
        </authorList>
    </citation>
    <scope>NUCLEOTIDE SEQUENCE [LARGE SCALE GENOMIC DNA]</scope>
    <source>
        <strain evidence="12 13">DSM 103870</strain>
    </source>
</reference>
<evidence type="ECO:0000256" key="7">
    <source>
        <dbReference type="ARBA" id="ARBA00022840"/>
    </source>
</evidence>
<dbReference type="SUPFAM" id="SSF52540">
    <property type="entry name" value="P-loop containing nucleoside triphosphate hydrolases"/>
    <property type="match status" value="1"/>
</dbReference>
<evidence type="ECO:0000256" key="5">
    <source>
        <dbReference type="ARBA" id="ARBA00022496"/>
    </source>
</evidence>
<dbReference type="PANTHER" id="PTHR42771">
    <property type="entry name" value="IRON(3+)-HYDROXAMATE IMPORT ATP-BINDING PROTEIN FHUC"/>
    <property type="match status" value="1"/>
</dbReference>
<keyword evidence="7 12" id="KW-0067">ATP-binding</keyword>
<evidence type="ECO:0000256" key="8">
    <source>
        <dbReference type="ARBA" id="ARBA00023004"/>
    </source>
</evidence>
<dbReference type="InterPro" id="IPR003439">
    <property type="entry name" value="ABC_transporter-like_ATP-bd"/>
</dbReference>
<dbReference type="EMBL" id="JAASQI010000003">
    <property type="protein sequence ID" value="NIJ57591.1"/>
    <property type="molecule type" value="Genomic_DNA"/>
</dbReference>
<evidence type="ECO:0000256" key="6">
    <source>
        <dbReference type="ARBA" id="ARBA00022741"/>
    </source>
</evidence>
<gene>
    <name evidence="12" type="ORF">FHS82_001427</name>
</gene>
<dbReference type="RefSeq" id="WP_166950367.1">
    <property type="nucleotide sequence ID" value="NZ_JAASQI010000003.1"/>
</dbReference>
<evidence type="ECO:0000259" key="11">
    <source>
        <dbReference type="PROSITE" id="PS50893"/>
    </source>
</evidence>
<keyword evidence="3" id="KW-0813">Transport</keyword>
<keyword evidence="8" id="KW-0408">Iron</keyword>
<dbReference type="PROSITE" id="PS00211">
    <property type="entry name" value="ABC_TRANSPORTER_1"/>
    <property type="match status" value="1"/>
</dbReference>
<organism evidence="12 13">
    <name type="scientific">Pseudochelatococcus lubricantis</name>
    <dbReference type="NCBI Taxonomy" id="1538102"/>
    <lineage>
        <taxon>Bacteria</taxon>
        <taxon>Pseudomonadati</taxon>
        <taxon>Pseudomonadota</taxon>
        <taxon>Alphaproteobacteria</taxon>
        <taxon>Hyphomicrobiales</taxon>
        <taxon>Chelatococcaceae</taxon>
        <taxon>Pseudochelatococcus</taxon>
    </lineage>
</organism>
<dbReference type="Gene3D" id="3.40.50.300">
    <property type="entry name" value="P-loop containing nucleotide triphosphate hydrolases"/>
    <property type="match status" value="1"/>
</dbReference>
<dbReference type="PANTHER" id="PTHR42771:SF2">
    <property type="entry name" value="IRON(3+)-HYDROXAMATE IMPORT ATP-BINDING PROTEIN FHUC"/>
    <property type="match status" value="1"/>
</dbReference>
<accession>A0ABX0V3G3</accession>
<evidence type="ECO:0000256" key="2">
    <source>
        <dbReference type="ARBA" id="ARBA00005417"/>
    </source>
</evidence>
<dbReference type="SMART" id="SM00382">
    <property type="entry name" value="AAA"/>
    <property type="match status" value="1"/>
</dbReference>
<feature type="domain" description="ABC transporter" evidence="11">
    <location>
        <begin position="16"/>
        <end position="252"/>
    </location>
</feature>